<sequence>MRILISADIEGVAGVFHAEQTRPGNPEYERARLWMTQEANAAVEGAFDGGATEVLVNDSHGNFRNLLLDHLDRRARYIQGKPRYLGMMTGLEYDCDAVFMVGFHSRAQGRGVLAHTISSFAFSRVVFNGLELGEPGLYAALAGERGVPVVLGTGDNVFIEENADLLSSAMWVETKQASGLNSACTLTPLASQEAIRSAAEQAISRVAQSRPFVIAAPIDCVLTTTTSGMADLFCQWPTLERIDGVTVRFHADTVESAVRILNCLSAMSAMLR</sequence>
<feature type="binding site" evidence="2">
    <location>
        <position position="104"/>
    </location>
    <ligand>
        <name>Zn(2+)</name>
        <dbReference type="ChEBI" id="CHEBI:29105"/>
        <label>2</label>
    </ligand>
</feature>
<dbReference type="PIRSF" id="PIRSF015853">
    <property type="entry name" value="Pep_DppA"/>
    <property type="match status" value="1"/>
</dbReference>
<dbReference type="CDD" id="cd08663">
    <property type="entry name" value="DAP_dppA_1"/>
    <property type="match status" value="1"/>
</dbReference>
<keyword evidence="4" id="KW-1185">Reference proteome</keyword>
<evidence type="ECO:0000313" key="4">
    <source>
        <dbReference type="Proteomes" id="UP000295525"/>
    </source>
</evidence>
<dbReference type="SUPFAM" id="SSF63992">
    <property type="entry name" value="Dipeptide transport protein"/>
    <property type="match status" value="1"/>
</dbReference>
<feature type="binding site" evidence="2">
    <location>
        <position position="60"/>
    </location>
    <ligand>
        <name>Zn(2+)</name>
        <dbReference type="ChEBI" id="CHEBI:29105"/>
        <label>2</label>
    </ligand>
</feature>
<dbReference type="InterPro" id="IPR007035">
    <property type="entry name" value="Peptidase_M55"/>
</dbReference>
<dbReference type="EMBL" id="SMAJ01000003">
    <property type="protein sequence ID" value="TCT09515.1"/>
    <property type="molecule type" value="Genomic_DNA"/>
</dbReference>
<feature type="binding site" evidence="2">
    <location>
        <position position="134"/>
    </location>
    <ligand>
        <name>Zn(2+)</name>
        <dbReference type="ChEBI" id="CHEBI:29105"/>
        <label>2</label>
    </ligand>
</feature>
<proteinExistence type="predicted"/>
<evidence type="ECO:0000313" key="3">
    <source>
        <dbReference type="EMBL" id="TCT09515.1"/>
    </source>
</evidence>
<reference evidence="3 4" key="1">
    <citation type="submission" date="2019-03" db="EMBL/GenBank/DDBJ databases">
        <title>Genomic Encyclopedia of Type Strains, Phase IV (KMG-IV): sequencing the most valuable type-strain genomes for metagenomic binning, comparative biology and taxonomic classification.</title>
        <authorList>
            <person name="Goeker M."/>
        </authorList>
    </citation>
    <scope>NUCLEOTIDE SEQUENCE [LARGE SCALE GENOMIC DNA]</scope>
    <source>
        <strain evidence="3 4">DSM 24591</strain>
    </source>
</reference>
<gene>
    <name evidence="3" type="ORF">EDC26_103133</name>
</gene>
<evidence type="ECO:0000256" key="1">
    <source>
        <dbReference type="PIRSR" id="PIRSR015853-1"/>
    </source>
</evidence>
<keyword evidence="3" id="KW-0031">Aminopeptidase</keyword>
<accession>A0A4R3MDB8</accession>
<comment type="caution">
    <text evidence="3">The sequence shown here is derived from an EMBL/GenBank/DDBJ whole genome shotgun (WGS) entry which is preliminary data.</text>
</comment>
<dbReference type="Pfam" id="PF04951">
    <property type="entry name" value="Peptidase_M55"/>
    <property type="match status" value="1"/>
</dbReference>
<dbReference type="GO" id="GO:0046872">
    <property type="term" value="F:metal ion binding"/>
    <property type="evidence" value="ECO:0007669"/>
    <property type="project" value="UniProtKB-KW"/>
</dbReference>
<dbReference type="Gene3D" id="3.30.1360.130">
    <property type="entry name" value="Dipeptide transport protein"/>
    <property type="match status" value="1"/>
</dbReference>
<dbReference type="Proteomes" id="UP000295525">
    <property type="component" value="Unassembled WGS sequence"/>
</dbReference>
<dbReference type="RefSeq" id="WP_132580238.1">
    <property type="nucleotide sequence ID" value="NZ_SMAJ01000003.1"/>
</dbReference>
<feature type="active site" description="Nucleophile" evidence="1">
    <location>
        <position position="115"/>
    </location>
</feature>
<keyword evidence="3" id="KW-0645">Protease</keyword>
<organism evidence="3 4">
    <name type="scientific">Paralcaligenes ureilyticus</name>
    <dbReference type="NCBI Taxonomy" id="627131"/>
    <lineage>
        <taxon>Bacteria</taxon>
        <taxon>Pseudomonadati</taxon>
        <taxon>Pseudomonadota</taxon>
        <taxon>Betaproteobacteria</taxon>
        <taxon>Burkholderiales</taxon>
        <taxon>Alcaligenaceae</taxon>
        <taxon>Paralcaligenes</taxon>
    </lineage>
</organism>
<feature type="binding site" evidence="2">
    <location>
        <position position="8"/>
    </location>
    <ligand>
        <name>Zn(2+)</name>
        <dbReference type="ChEBI" id="CHEBI:29105"/>
        <label>1</label>
    </ligand>
</feature>
<dbReference type="InterPro" id="IPR036177">
    <property type="entry name" value="Peptidase_M55_sf"/>
</dbReference>
<dbReference type="OrthoDB" id="9785420at2"/>
<keyword evidence="2" id="KW-0479">Metal-binding</keyword>
<dbReference type="InterPro" id="IPR027476">
    <property type="entry name" value="DppA_N"/>
</dbReference>
<dbReference type="Gene3D" id="3.40.50.10780">
    <property type="entry name" value="Dipeptide transport protein"/>
    <property type="match status" value="1"/>
</dbReference>
<evidence type="ECO:0000256" key="2">
    <source>
        <dbReference type="PIRSR" id="PIRSR015853-2"/>
    </source>
</evidence>
<feature type="binding site" evidence="2">
    <location>
        <position position="8"/>
    </location>
    <ligand>
        <name>Zn(2+)</name>
        <dbReference type="ChEBI" id="CHEBI:29105"/>
        <label>2</label>
    </ligand>
</feature>
<keyword evidence="2" id="KW-0862">Zinc</keyword>
<dbReference type="AlphaFoldDB" id="A0A4R3MDB8"/>
<name>A0A4R3MDB8_9BURK</name>
<protein>
    <submittedName>
        <fullName evidence="3">D-aminopeptidase DppA</fullName>
    </submittedName>
</protein>
<keyword evidence="3" id="KW-0378">Hydrolase</keyword>
<feature type="binding site" evidence="2">
    <location>
        <position position="10"/>
    </location>
    <ligand>
        <name>Zn(2+)</name>
        <dbReference type="ChEBI" id="CHEBI:29105"/>
        <label>1</label>
    </ligand>
</feature>
<dbReference type="GO" id="GO:0004177">
    <property type="term" value="F:aminopeptidase activity"/>
    <property type="evidence" value="ECO:0007669"/>
    <property type="project" value="UniProtKB-KW"/>
</dbReference>